<organism evidence="2 3">
    <name type="scientific">Gulbenkiania indica</name>
    <dbReference type="NCBI Taxonomy" id="375574"/>
    <lineage>
        <taxon>Bacteria</taxon>
        <taxon>Pseudomonadati</taxon>
        <taxon>Pseudomonadota</taxon>
        <taxon>Betaproteobacteria</taxon>
        <taxon>Neisseriales</taxon>
        <taxon>Chromobacteriaceae</taxon>
        <taxon>Gulbenkiania</taxon>
    </lineage>
</organism>
<evidence type="ECO:0000313" key="3">
    <source>
        <dbReference type="Proteomes" id="UP000243535"/>
    </source>
</evidence>
<sequence>MTLSHILNPLIGMTPQDTIEKVSIYLERLGRALSDEHGDPSISLVTEAAVAALRYETERVDDVASNEKMHKPRIAGPLSEKAA</sequence>
<dbReference type="Proteomes" id="UP000243535">
    <property type="component" value="Unassembled WGS sequence"/>
</dbReference>
<reference evidence="3" key="1">
    <citation type="submission" date="2015-08" db="EMBL/GenBank/DDBJ databases">
        <authorList>
            <person name="Varghese N."/>
        </authorList>
    </citation>
    <scope>NUCLEOTIDE SEQUENCE [LARGE SCALE GENOMIC DNA]</scope>
    <source>
        <strain evidence="3">DSM 17901</strain>
    </source>
</reference>
<accession>A0A0K6GU84</accession>
<feature type="region of interest" description="Disordered" evidence="1">
    <location>
        <begin position="61"/>
        <end position="83"/>
    </location>
</feature>
<dbReference type="STRING" id="375574.GCA_001418035_00726"/>
<proteinExistence type="predicted"/>
<dbReference type="RefSeq" id="WP_141656697.1">
    <property type="nucleotide sequence ID" value="NZ_CYHA01000002.1"/>
</dbReference>
<evidence type="ECO:0000256" key="1">
    <source>
        <dbReference type="SAM" id="MobiDB-lite"/>
    </source>
</evidence>
<keyword evidence="3" id="KW-1185">Reference proteome</keyword>
<dbReference type="EMBL" id="CYHA01000002">
    <property type="protein sequence ID" value="CUA82079.1"/>
    <property type="molecule type" value="Genomic_DNA"/>
</dbReference>
<name>A0A0K6GU84_9NEIS</name>
<dbReference type="AlphaFoldDB" id="A0A0K6GU84"/>
<evidence type="ECO:0000313" key="2">
    <source>
        <dbReference type="EMBL" id="CUA82079.1"/>
    </source>
</evidence>
<gene>
    <name evidence="2" type="ORF">Ga0061063_0934</name>
</gene>
<protein>
    <submittedName>
        <fullName evidence="2">Uncharacterized protein</fullName>
    </submittedName>
</protein>